<dbReference type="RefSeq" id="WP_133853634.1">
    <property type="nucleotide sequence ID" value="NZ_SNXZ01000008.1"/>
</dbReference>
<name>A0A4R6S0G9_LABRH</name>
<gene>
    <name evidence="1" type="ORF">EV186_108298</name>
</gene>
<dbReference type="EMBL" id="SNXZ01000008">
    <property type="protein sequence ID" value="TDP92085.1"/>
    <property type="molecule type" value="Genomic_DNA"/>
</dbReference>
<reference evidence="1 2" key="1">
    <citation type="submission" date="2019-03" db="EMBL/GenBank/DDBJ databases">
        <title>Genomic Encyclopedia of Type Strains, Phase IV (KMG-IV): sequencing the most valuable type-strain genomes for metagenomic binning, comparative biology and taxonomic classification.</title>
        <authorList>
            <person name="Goeker M."/>
        </authorList>
    </citation>
    <scope>NUCLEOTIDE SEQUENCE [LARGE SCALE GENOMIC DNA]</scope>
    <source>
        <strain evidence="1 2">DSM 45361</strain>
    </source>
</reference>
<sequence>MGTIEDFDWVAQDHRDKLSGGLSAWGDEWPEHLSRVLDRQWPDWPAAGDAARQEWLDARIEALPLGWVTEDQRTRLAGIADGRGEWREWLPGQLDEWWPGWDQSTPDELVPWLDQALAALQHTEGTANPRELGWLTADQQTFLESLSDLRGDWHDWLPGQLDEWWPGWDRSTPDELVPWVNEALPSLTAQESGVDTGVEDLAWLTEQHRTQLDELYEIRGDWAQWLPGELDARWPEWRRSTPDVLGPWLDGILPGLVLPGEAGEILEQVAKPALAALYARIDDMAAEIGMTPDELAAEIEGLPSDFFAEIVLEELAA</sequence>
<keyword evidence="2" id="KW-1185">Reference proteome</keyword>
<comment type="caution">
    <text evidence="1">The sequence shown here is derived from an EMBL/GenBank/DDBJ whole genome shotgun (WGS) entry which is preliminary data.</text>
</comment>
<evidence type="ECO:0000313" key="1">
    <source>
        <dbReference type="EMBL" id="TDP92085.1"/>
    </source>
</evidence>
<evidence type="ECO:0000313" key="2">
    <source>
        <dbReference type="Proteomes" id="UP000295444"/>
    </source>
</evidence>
<protein>
    <submittedName>
        <fullName evidence="1">Uncharacterized protein</fullName>
    </submittedName>
</protein>
<organism evidence="1 2">
    <name type="scientific">Labedaea rhizosphaerae</name>
    <dbReference type="NCBI Taxonomy" id="598644"/>
    <lineage>
        <taxon>Bacteria</taxon>
        <taxon>Bacillati</taxon>
        <taxon>Actinomycetota</taxon>
        <taxon>Actinomycetes</taxon>
        <taxon>Pseudonocardiales</taxon>
        <taxon>Pseudonocardiaceae</taxon>
        <taxon>Labedaea</taxon>
    </lineage>
</organism>
<dbReference type="AlphaFoldDB" id="A0A4R6S0G9"/>
<dbReference type="Proteomes" id="UP000295444">
    <property type="component" value="Unassembled WGS sequence"/>
</dbReference>
<proteinExistence type="predicted"/>
<accession>A0A4R6S0G9</accession>
<dbReference type="OrthoDB" id="5199515at2"/>